<accession>A0A6V7RJT8</accession>
<dbReference type="SUPFAM" id="SSF140415">
    <property type="entry name" value="YppE-like"/>
    <property type="match status" value="1"/>
</dbReference>
<dbReference type="AlphaFoldDB" id="A0A6V7RJT8"/>
<name>A0A6V7RJT8_9STAP</name>
<evidence type="ECO:0008006" key="3">
    <source>
        <dbReference type="Google" id="ProtNLM"/>
    </source>
</evidence>
<comment type="caution">
    <text evidence="1">The sequence shown here is derived from an EMBL/GenBank/DDBJ whole genome shotgun (WGS) entry which is preliminary data.</text>
</comment>
<gene>
    <name evidence="1" type="ORF">JEODO184_01209</name>
</gene>
<keyword evidence="2" id="KW-1185">Reference proteome</keyword>
<dbReference type="Proteomes" id="UP000589351">
    <property type="component" value="Unassembled WGS sequence"/>
</dbReference>
<dbReference type="Pfam" id="PF08807">
    <property type="entry name" value="DUF1798"/>
    <property type="match status" value="1"/>
</dbReference>
<reference evidence="1 2" key="1">
    <citation type="submission" date="2020-07" db="EMBL/GenBank/DDBJ databases">
        <authorList>
            <person name="Criscuolo A."/>
        </authorList>
    </citation>
    <scope>NUCLEOTIDE SEQUENCE [LARGE SCALE GENOMIC DNA]</scope>
    <source>
        <strain evidence="1">CIP111649</strain>
    </source>
</reference>
<evidence type="ECO:0000313" key="1">
    <source>
        <dbReference type="EMBL" id="CAD2077651.1"/>
    </source>
</evidence>
<proteinExistence type="predicted"/>
<dbReference type="InterPro" id="IPR014913">
    <property type="entry name" value="YppE-like"/>
</dbReference>
<dbReference type="InterPro" id="IPR023351">
    <property type="entry name" value="YppE-like_sf"/>
</dbReference>
<dbReference type="EMBL" id="CAJEWD010000008">
    <property type="protein sequence ID" value="CAD2077651.1"/>
    <property type="molecule type" value="Genomic_DNA"/>
</dbReference>
<dbReference type="Gene3D" id="1.20.120.440">
    <property type="entry name" value="YppE-like"/>
    <property type="match status" value="1"/>
</dbReference>
<dbReference type="RefSeq" id="WP_185125728.1">
    <property type="nucleotide sequence ID" value="NZ_CAJEWD010000008.1"/>
</dbReference>
<evidence type="ECO:0000313" key="2">
    <source>
        <dbReference type="Proteomes" id="UP000589351"/>
    </source>
</evidence>
<protein>
    <recommendedName>
        <fullName evidence="3">DUF1798 domain-containing protein</fullName>
    </recommendedName>
</protein>
<sequence length="108" mass="12983">MSSTVTFEQYRELLAEIDSRYSRARDGYDFDFKSEIEPFLDNNKQLAYHLESIKTDERLTPIVRQTMSDELMELLMSCHIPRFSLKLYYEKFKYINMWINHANVEGLL</sequence>
<organism evidence="1 2">
    <name type="scientific">Jeotgalicoccus meleagridis</name>
    <dbReference type="NCBI Taxonomy" id="2759181"/>
    <lineage>
        <taxon>Bacteria</taxon>
        <taxon>Bacillati</taxon>
        <taxon>Bacillota</taxon>
        <taxon>Bacilli</taxon>
        <taxon>Bacillales</taxon>
        <taxon>Staphylococcaceae</taxon>
        <taxon>Jeotgalicoccus</taxon>
    </lineage>
</organism>